<dbReference type="Proteomes" id="UP000826195">
    <property type="component" value="Unassembled WGS sequence"/>
</dbReference>
<proteinExistence type="predicted"/>
<keyword evidence="2" id="KW-1185">Reference proteome</keyword>
<name>A0AAV7HWL6_COTGL</name>
<dbReference type="AlphaFoldDB" id="A0AAV7HWL6"/>
<dbReference type="InterPro" id="IPR036691">
    <property type="entry name" value="Endo/exonu/phosph_ase_sf"/>
</dbReference>
<organism evidence="1 2">
    <name type="scientific">Cotesia glomerata</name>
    <name type="common">Lepidopteran parasitic wasp</name>
    <name type="synonym">Apanteles glomeratus</name>
    <dbReference type="NCBI Taxonomy" id="32391"/>
    <lineage>
        <taxon>Eukaryota</taxon>
        <taxon>Metazoa</taxon>
        <taxon>Ecdysozoa</taxon>
        <taxon>Arthropoda</taxon>
        <taxon>Hexapoda</taxon>
        <taxon>Insecta</taxon>
        <taxon>Pterygota</taxon>
        <taxon>Neoptera</taxon>
        <taxon>Endopterygota</taxon>
        <taxon>Hymenoptera</taxon>
        <taxon>Apocrita</taxon>
        <taxon>Ichneumonoidea</taxon>
        <taxon>Braconidae</taxon>
        <taxon>Microgastrinae</taxon>
        <taxon>Cotesia</taxon>
    </lineage>
</organism>
<sequence>MVNRSNPRKRQALFKPLEINFLNNEEELPTTDMERILREIQKSSEKTVSAIMGLKHSWRKATLNGNLNSILHHPKLRPLRNKLQHPNMKYISIEADLTLKEAQIAKKLRDIAKLKKANDAKHGHKNLSTYNLLNDTSTICVYETWLLSPPLNQAACLTGYQSLWANASKSLSGGRPSGGLEIAAKTFKLQAIKISYDWIFTKATNHNLSILIGNIYLRPSSDIKEHLSRLQNTLDDEIANY</sequence>
<comment type="caution">
    <text evidence="1">The sequence shown here is derived from an EMBL/GenBank/DDBJ whole genome shotgun (WGS) entry which is preliminary data.</text>
</comment>
<dbReference type="Gene3D" id="3.60.10.10">
    <property type="entry name" value="Endonuclease/exonuclease/phosphatase"/>
    <property type="match status" value="1"/>
</dbReference>
<evidence type="ECO:0000313" key="1">
    <source>
        <dbReference type="EMBL" id="KAH0549604.1"/>
    </source>
</evidence>
<protein>
    <submittedName>
        <fullName evidence="1">Uncharacterized protein</fullName>
    </submittedName>
</protein>
<accession>A0AAV7HWL6</accession>
<dbReference type="EMBL" id="JAHXZJ010001864">
    <property type="protein sequence ID" value="KAH0549604.1"/>
    <property type="molecule type" value="Genomic_DNA"/>
</dbReference>
<reference evidence="1 2" key="1">
    <citation type="journal article" date="2021" name="J. Hered.">
        <title>A chromosome-level genome assembly of the parasitoid wasp, Cotesia glomerata (Hymenoptera: Braconidae).</title>
        <authorList>
            <person name="Pinto B.J."/>
            <person name="Weis J.J."/>
            <person name="Gamble T."/>
            <person name="Ode P.J."/>
            <person name="Paul R."/>
            <person name="Zaspel J.M."/>
        </authorList>
    </citation>
    <scope>NUCLEOTIDE SEQUENCE [LARGE SCALE GENOMIC DNA]</scope>
    <source>
        <strain evidence="1">CgM1</strain>
    </source>
</reference>
<evidence type="ECO:0000313" key="2">
    <source>
        <dbReference type="Proteomes" id="UP000826195"/>
    </source>
</evidence>
<gene>
    <name evidence="1" type="ORF">KQX54_010930</name>
</gene>